<evidence type="ECO:0000259" key="1">
    <source>
        <dbReference type="Pfam" id="PF10544"/>
    </source>
</evidence>
<keyword evidence="3" id="KW-1185">Reference proteome</keyword>
<dbReference type="Proteomes" id="UP000663400">
    <property type="component" value="Chromosome"/>
</dbReference>
<dbReference type="InterPro" id="IPR018306">
    <property type="entry name" value="Phage_T5_Orf172_DNA-bd"/>
</dbReference>
<dbReference type="EMBL" id="CP071517">
    <property type="protein sequence ID" value="QSX75731.1"/>
    <property type="molecule type" value="Genomic_DNA"/>
</dbReference>
<evidence type="ECO:0000313" key="2">
    <source>
        <dbReference type="EMBL" id="QSX75731.1"/>
    </source>
</evidence>
<accession>A0ABX7RFU8</accession>
<name>A0ABX7RFU8_9GAMM</name>
<feature type="domain" description="Bacteriophage T5 Orf172 DNA-binding" evidence="1">
    <location>
        <begin position="21"/>
        <end position="114"/>
    </location>
</feature>
<sequence>MAFIRTADPDRTRASSEGASYVYVLPCAGGEDLLKLGFSRHPLQRMQALQTRYFEFFDLDSAFLVETETVRDARDLELSLGHAIAVHAAPVPLVVREEAGGHSEWYRGAHAVLAAGIAALAARGYTVHHPLRPWLRRELLRSREDLFSWGTTLLDGLQGDAGWLDRPQMAQLRRHALDTLDAYAAVDIPVTDVLPDLLAQWYRRTTGNR</sequence>
<reference evidence="2 3" key="1">
    <citation type="submission" date="2021-02" db="EMBL/GenBank/DDBJ databases">
        <title>Lysobacter arenosi sp. nov., isolated from soil of gangwondo yeongwol, south Korea.</title>
        <authorList>
            <person name="Kim K.R."/>
            <person name="Kim K.H."/>
            <person name="Jeon C.O."/>
        </authorList>
    </citation>
    <scope>NUCLEOTIDE SEQUENCE [LARGE SCALE GENOMIC DNA]</scope>
    <source>
        <strain evidence="2 3">R7</strain>
    </source>
</reference>
<organism evidence="2 3">
    <name type="scientific">Lysobacter arenosi</name>
    <dbReference type="NCBI Taxonomy" id="2795387"/>
    <lineage>
        <taxon>Bacteria</taxon>
        <taxon>Pseudomonadati</taxon>
        <taxon>Pseudomonadota</taxon>
        <taxon>Gammaproteobacteria</taxon>
        <taxon>Lysobacterales</taxon>
        <taxon>Lysobacteraceae</taxon>
        <taxon>Lysobacter</taxon>
    </lineage>
</organism>
<dbReference type="RefSeq" id="WP_200605087.1">
    <property type="nucleotide sequence ID" value="NZ_CP071517.1"/>
</dbReference>
<dbReference type="Pfam" id="PF10544">
    <property type="entry name" value="T5orf172"/>
    <property type="match status" value="1"/>
</dbReference>
<evidence type="ECO:0000313" key="3">
    <source>
        <dbReference type="Proteomes" id="UP000663400"/>
    </source>
</evidence>
<gene>
    <name evidence="2" type="ORF">HIV01_004180</name>
</gene>
<proteinExistence type="predicted"/>
<protein>
    <submittedName>
        <fullName evidence="2">GIY-YIG nuclease family protein</fullName>
    </submittedName>
</protein>